<name>A0A829Y9N3_9GAMM</name>
<protein>
    <submittedName>
        <fullName evidence="1">Uncharacterized protein</fullName>
    </submittedName>
</protein>
<comment type="caution">
    <text evidence="1">The sequence shown here is derived from an EMBL/GenBank/DDBJ whole genome shotgun (WGS) entry which is preliminary data.</text>
</comment>
<dbReference type="RefSeq" id="WP_161811227.1">
    <property type="nucleotide sequence ID" value="NZ_BLJN01000001.1"/>
</dbReference>
<reference evidence="2" key="1">
    <citation type="submission" date="2020-01" db="EMBL/GenBank/DDBJ databases">
        <title>'Steroidobacter agaridevorans' sp. nov., agar-degrading bacteria isolated from rhizosphere soils.</title>
        <authorList>
            <person name="Ikenaga M."/>
            <person name="Kataoka M."/>
            <person name="Murouchi A."/>
            <person name="Katsuragi S."/>
            <person name="Sakai M."/>
        </authorList>
    </citation>
    <scope>NUCLEOTIDE SEQUENCE [LARGE SCALE GENOMIC DNA]</scope>
    <source>
        <strain evidence="2">YU21-B</strain>
    </source>
</reference>
<proteinExistence type="predicted"/>
<dbReference type="EMBL" id="BLJN01000001">
    <property type="protein sequence ID" value="GFE79568.1"/>
    <property type="molecule type" value="Genomic_DNA"/>
</dbReference>
<evidence type="ECO:0000313" key="2">
    <source>
        <dbReference type="Proteomes" id="UP000445000"/>
    </source>
</evidence>
<sequence length="109" mass="11438">MARFNVYRGEEMIGGSDLEFGDPPMGVAFGRFIPNERYKGAGAASSGVLSVCTASGVLIEASGGVHLEDQSAELGPDGMEVSVLGIASPEYGTLFPEHVTAYEHRLKSS</sequence>
<organism evidence="1 2">
    <name type="scientific">Steroidobacter agaridevorans</name>
    <dbReference type="NCBI Taxonomy" id="2695856"/>
    <lineage>
        <taxon>Bacteria</taxon>
        <taxon>Pseudomonadati</taxon>
        <taxon>Pseudomonadota</taxon>
        <taxon>Gammaproteobacteria</taxon>
        <taxon>Steroidobacterales</taxon>
        <taxon>Steroidobacteraceae</taxon>
        <taxon>Steroidobacter</taxon>
    </lineage>
</organism>
<evidence type="ECO:0000313" key="1">
    <source>
        <dbReference type="EMBL" id="GFE79568.1"/>
    </source>
</evidence>
<gene>
    <name evidence="1" type="ORF">GCM10011487_15680</name>
</gene>
<dbReference type="Proteomes" id="UP000445000">
    <property type="component" value="Unassembled WGS sequence"/>
</dbReference>
<dbReference type="AlphaFoldDB" id="A0A829Y9N3"/>
<accession>A0A829Y9N3</accession>
<keyword evidence="2" id="KW-1185">Reference proteome</keyword>